<protein>
    <submittedName>
        <fullName evidence="2">Uncharacterized protein DUF1264</fullName>
    </submittedName>
</protein>
<feature type="chain" id="PRO_5015188922" evidence="1">
    <location>
        <begin position="36"/>
        <end position="262"/>
    </location>
</feature>
<dbReference type="InterPro" id="IPR010686">
    <property type="entry name" value="OBAP-like"/>
</dbReference>
<evidence type="ECO:0000313" key="2">
    <source>
        <dbReference type="EMBL" id="PPB81399.1"/>
    </source>
</evidence>
<keyword evidence="3" id="KW-1185">Reference proteome</keyword>
<keyword evidence="1" id="KW-0732">Signal</keyword>
<feature type="signal peptide" evidence="1">
    <location>
        <begin position="1"/>
        <end position="35"/>
    </location>
</feature>
<proteinExistence type="predicted"/>
<dbReference type="Pfam" id="PF06884">
    <property type="entry name" value="DUF1264"/>
    <property type="match status" value="1"/>
</dbReference>
<dbReference type="EMBL" id="PRDW01000021">
    <property type="protein sequence ID" value="PPB81399.1"/>
    <property type="molecule type" value="Genomic_DNA"/>
</dbReference>
<gene>
    <name evidence="2" type="ORF">B0O95_12123</name>
</gene>
<evidence type="ECO:0000313" key="3">
    <source>
        <dbReference type="Proteomes" id="UP000243096"/>
    </source>
</evidence>
<accession>A0A2P5K6Z6</accession>
<dbReference type="Proteomes" id="UP000243096">
    <property type="component" value="Unassembled WGS sequence"/>
</dbReference>
<dbReference type="PANTHER" id="PTHR31360">
    <property type="match status" value="1"/>
</dbReference>
<reference evidence="2 3" key="1">
    <citation type="submission" date="2018-01" db="EMBL/GenBank/DDBJ databases">
        <title>Genomic Encyclopedia of Type Strains, Phase III (KMG-III): the genomes of soil and plant-associated and newly described type strains.</title>
        <authorList>
            <person name="Whitman W."/>
        </authorList>
    </citation>
    <scope>NUCLEOTIDE SEQUENCE [LARGE SCALE GENOMIC DNA]</scope>
    <source>
        <strain evidence="2 3">HKI456</strain>
    </source>
</reference>
<name>A0A2P5K6Z6_9BURK</name>
<dbReference type="AlphaFoldDB" id="A0A2P5K6Z6"/>
<organism evidence="2 3">
    <name type="scientific">Mycetohabitans endofungorum</name>
    <dbReference type="NCBI Taxonomy" id="417203"/>
    <lineage>
        <taxon>Bacteria</taxon>
        <taxon>Pseudomonadati</taxon>
        <taxon>Pseudomonadota</taxon>
        <taxon>Betaproteobacteria</taxon>
        <taxon>Burkholderiales</taxon>
        <taxon>Burkholderiaceae</taxon>
        <taxon>Mycetohabitans</taxon>
    </lineage>
</organism>
<dbReference type="OrthoDB" id="254168at2"/>
<dbReference type="RefSeq" id="WP_104078460.1">
    <property type="nucleotide sequence ID" value="NZ_CP062179.1"/>
</dbReference>
<evidence type="ECO:0000256" key="1">
    <source>
        <dbReference type="SAM" id="SignalP"/>
    </source>
</evidence>
<dbReference type="PANTHER" id="PTHR31360:SF0">
    <property type="entry name" value="OIL BODY-ASSOCIATED PROTEIN 1B"/>
    <property type="match status" value="1"/>
</dbReference>
<comment type="caution">
    <text evidence="2">The sequence shown here is derived from an EMBL/GenBank/DDBJ whole genome shotgun (WGS) entry which is preliminary data.</text>
</comment>
<sequence>MKKPAICACRRAFTSSALKVALASAAGVSASSARADEDHGTPVPGAKLSPRSRVLDTGARLLQKKRPVDAMSAFLNGFHFYADDMGRQVEAFHYCTHLTEDFHQCVIYDSDAPDAKLIGIEYIVSERVFRTLPDEERRLWHSHRYEVRSGELLAPGIPEKAEHALMGQLVNTYGKTWHTWQIDRDHALPLGIPQLMMSFTDDGQLDRARVRARDTRFGVSTDALRRRRADLAQPQPVAGADAWQDGSTLQLVAAEVKVKAPR</sequence>